<dbReference type="PANTHER" id="PTHR34835">
    <property type="entry name" value="OS07G0283600 PROTEIN-RELATED"/>
    <property type="match status" value="1"/>
</dbReference>
<dbReference type="EMBL" id="SZYD01000012">
    <property type="protein sequence ID" value="KAD4585530.1"/>
    <property type="molecule type" value="Genomic_DNA"/>
</dbReference>
<feature type="region of interest" description="Disordered" evidence="1">
    <location>
        <begin position="33"/>
        <end position="68"/>
    </location>
</feature>
<dbReference type="Proteomes" id="UP000326396">
    <property type="component" value="Linkage Group LG2"/>
</dbReference>
<accession>A0A5N6NE66</accession>
<dbReference type="InterPro" id="IPR038765">
    <property type="entry name" value="Papain-like_cys_pep_sf"/>
</dbReference>
<dbReference type="PANTHER" id="PTHR34835:SF82">
    <property type="entry name" value="OS01G0826651 PROTEIN"/>
    <property type="match status" value="1"/>
</dbReference>
<keyword evidence="3" id="KW-1185">Reference proteome</keyword>
<evidence type="ECO:0000256" key="1">
    <source>
        <dbReference type="SAM" id="MobiDB-lite"/>
    </source>
</evidence>
<gene>
    <name evidence="2" type="ORF">E3N88_23131</name>
</gene>
<evidence type="ECO:0008006" key="4">
    <source>
        <dbReference type="Google" id="ProtNLM"/>
    </source>
</evidence>
<protein>
    <recommendedName>
        <fullName evidence="4">Ubiquitin-like protease family profile domain-containing protein</fullName>
    </recommendedName>
</protein>
<dbReference type="AlphaFoldDB" id="A0A5N6NE66"/>
<evidence type="ECO:0000313" key="3">
    <source>
        <dbReference type="Proteomes" id="UP000326396"/>
    </source>
</evidence>
<sequence length="816" mass="92804">MPLTFRKNPIGRKSDRIAKKCFSRFKNTCTSPVEVYSDESSKKSNNDEGVSSEQDEYYEREKQRRKKKKVICISSSSGFKGKGVESKRNAVGIGKKVLKRQREDHLTRRRGTKKKQKIDEEDVSDLDVEWFSIVNRCSPKQLVKGLGILKPKQRKAVEDMGFGKLLQFKVNGIPLKIGHYVVDKLDVSTMQILGRQGPVEVNQDAVFRLLGIPNRGIDLKNVNPTRNLSTKLQDTMVECHAHGKCKIDVLNYMDDETDITIVKKCQDEPDNDMVRVMAIKYERIFNEKPCVVEGVKEKEVQKNNDETCQTSNEVFDTSLADDIDETIMGLCLEINQRRQRWIESEDEEDPVDLGKVDTTIRADQIDFINNHGNAGTKVSVDKERINLNRELLNEQLPSFSLGLTQESNEEGSNQIKGKGLSENMKAGVVCENVTLADHILLEINSANVPKQGRLKDIENEVVQDSCMKAVMLKDEIPTFSLGLTQEVRQEETNKFTGQREIGDDKTMTFVADKMNAADGKMMGRSKSEIVAEKFGASGAMNEGINAPRPKLGRWTKADILAEKRKAMAKIEAKKGDSENKIKVEPKQGLMNQNVSEKEASKTIDQTVVVKSKRLKGVSRECKSPYLLREVEITNRCNKEENSVWDYIVKLSDEEVIFETSNGTMTEAKFFKTLVPGNRIYGELIDCWATVLNAEEKLRSPDSPYRLFCGHRVFKHMFVRYLEKFQHPRADKISMQKVTRVDLQWATIGNITDCGIFAMRHMEMFMGSHCRNFDCGFKTSEKQVRSQIQTLRKKYACRILLSDINVQKQKLLAKVGL</sequence>
<name>A0A5N6NE66_9ASTR</name>
<reference evidence="2 3" key="1">
    <citation type="submission" date="2019-05" db="EMBL/GenBank/DDBJ databases">
        <title>Mikania micrantha, genome provides insights into the molecular mechanism of rapid growth.</title>
        <authorList>
            <person name="Liu B."/>
        </authorList>
    </citation>
    <scope>NUCLEOTIDE SEQUENCE [LARGE SCALE GENOMIC DNA]</scope>
    <source>
        <strain evidence="2">NLD-2019</strain>
        <tissue evidence="2">Leaf</tissue>
    </source>
</reference>
<proteinExistence type="predicted"/>
<feature type="region of interest" description="Disordered" evidence="1">
    <location>
        <begin position="94"/>
        <end position="115"/>
    </location>
</feature>
<evidence type="ECO:0000313" key="2">
    <source>
        <dbReference type="EMBL" id="KAD4585530.1"/>
    </source>
</evidence>
<comment type="caution">
    <text evidence="2">The sequence shown here is derived from an EMBL/GenBank/DDBJ whole genome shotgun (WGS) entry which is preliminary data.</text>
</comment>
<dbReference type="SUPFAM" id="SSF54001">
    <property type="entry name" value="Cysteine proteinases"/>
    <property type="match status" value="1"/>
</dbReference>
<organism evidence="2 3">
    <name type="scientific">Mikania micrantha</name>
    <name type="common">bitter vine</name>
    <dbReference type="NCBI Taxonomy" id="192012"/>
    <lineage>
        <taxon>Eukaryota</taxon>
        <taxon>Viridiplantae</taxon>
        <taxon>Streptophyta</taxon>
        <taxon>Embryophyta</taxon>
        <taxon>Tracheophyta</taxon>
        <taxon>Spermatophyta</taxon>
        <taxon>Magnoliopsida</taxon>
        <taxon>eudicotyledons</taxon>
        <taxon>Gunneridae</taxon>
        <taxon>Pentapetalae</taxon>
        <taxon>asterids</taxon>
        <taxon>campanulids</taxon>
        <taxon>Asterales</taxon>
        <taxon>Asteraceae</taxon>
        <taxon>Asteroideae</taxon>
        <taxon>Heliantheae alliance</taxon>
        <taxon>Eupatorieae</taxon>
        <taxon>Mikania</taxon>
    </lineage>
</organism>
<dbReference type="OrthoDB" id="1749738at2759"/>